<dbReference type="GO" id="GO:0005524">
    <property type="term" value="F:ATP binding"/>
    <property type="evidence" value="ECO:0007669"/>
    <property type="project" value="UniProtKB-KW"/>
</dbReference>
<evidence type="ECO:0000256" key="5">
    <source>
        <dbReference type="ARBA" id="ARBA00022840"/>
    </source>
</evidence>
<organism evidence="8 9">
    <name type="scientific">Streblomastix strix</name>
    <dbReference type="NCBI Taxonomy" id="222440"/>
    <lineage>
        <taxon>Eukaryota</taxon>
        <taxon>Metamonada</taxon>
        <taxon>Preaxostyla</taxon>
        <taxon>Oxymonadida</taxon>
        <taxon>Streblomastigidae</taxon>
        <taxon>Streblomastix</taxon>
    </lineage>
</organism>
<accession>A0A5J4UQQ1</accession>
<dbReference type="Gene3D" id="1.10.510.10">
    <property type="entry name" value="Transferase(Phosphotransferase) domain 1"/>
    <property type="match status" value="1"/>
</dbReference>
<dbReference type="InterPro" id="IPR000719">
    <property type="entry name" value="Prot_kinase_dom"/>
</dbReference>
<gene>
    <name evidence="8" type="ORF">EZS28_031820</name>
</gene>
<evidence type="ECO:0000256" key="2">
    <source>
        <dbReference type="ARBA" id="ARBA00022679"/>
    </source>
</evidence>
<reference evidence="8 9" key="1">
    <citation type="submission" date="2019-03" db="EMBL/GenBank/DDBJ databases">
        <title>Single cell metagenomics reveals metabolic interactions within the superorganism composed of flagellate Streblomastix strix and complex community of Bacteroidetes bacteria on its surface.</title>
        <authorList>
            <person name="Treitli S.C."/>
            <person name="Kolisko M."/>
            <person name="Husnik F."/>
            <person name="Keeling P."/>
            <person name="Hampl V."/>
        </authorList>
    </citation>
    <scope>NUCLEOTIDE SEQUENCE [LARGE SCALE GENOMIC DNA]</scope>
    <source>
        <strain evidence="8">ST1C</strain>
    </source>
</reference>
<dbReference type="InterPro" id="IPR008271">
    <property type="entry name" value="Ser/Thr_kinase_AS"/>
</dbReference>
<protein>
    <submittedName>
        <fullName evidence="8">Putative Serine/threonine-protein kinase Nek1</fullName>
    </submittedName>
</protein>
<proteinExistence type="predicted"/>
<keyword evidence="1" id="KW-0723">Serine/threonine-protein kinase</keyword>
<keyword evidence="3" id="KW-0547">Nucleotide-binding</keyword>
<comment type="caution">
    <text evidence="8">The sequence shown here is derived from an EMBL/GenBank/DDBJ whole genome shotgun (WGS) entry which is preliminary data.</text>
</comment>
<dbReference type="PANTHER" id="PTHR11584">
    <property type="entry name" value="SERINE/THREONINE PROTEIN KINASE"/>
    <property type="match status" value="1"/>
</dbReference>
<dbReference type="GO" id="GO:0004674">
    <property type="term" value="F:protein serine/threonine kinase activity"/>
    <property type="evidence" value="ECO:0007669"/>
    <property type="project" value="UniProtKB-KW"/>
</dbReference>
<dbReference type="SUPFAM" id="SSF56112">
    <property type="entry name" value="Protein kinase-like (PK-like)"/>
    <property type="match status" value="1"/>
</dbReference>
<sequence>LSQSAFQRVLHVNEKQTNIQKVIKVIAYVDSDDKKAVEEELSVLKQAQSKQTIKFVDKFSDSAQLCCKYTFQVLTGLNFIHSLNIMHRDLKPENILIDNCGNAKIADYGLVLRISRPSYSASAGTKTYNSPEMHNNGKITTKTDIFSLGIIIAEMLTGHNPFAGKTDEDTIANIKIGKMNTLPEYVQGSIKTMVQAMVNKDEARRPTADQLLAYDLMLVQSEQEEIQNQFDGLNQKISEQEKKLQEQEQEKLNQKNENDELKLLSNQMKLDFDVIKLKYDQIKREQDEFKRNFDQQKREIRDLNAVLSHIQQAQIGSDKRIEELENHGKQVHQIPYSNIQEQQTADPIAPSAIVLDNTKDRQQGSNIIHYGQNSESVVVFDPVITDGIVRFEGVFKGDVENSNIGISDGSLVFEDRNIPQTVQNKDKVVLSSNGSIIHRDGEVKGNVEFKAGQRIALEVNMSSNPRTLDFFVAGQNLPNVVVGIPKQVKFMICAYNQSSSFQITRFDNLSSPSWKGIRDQISWNYGQKWDY</sequence>
<dbReference type="SMART" id="SM00220">
    <property type="entry name" value="S_TKc"/>
    <property type="match status" value="1"/>
</dbReference>
<feature type="non-terminal residue" evidence="8">
    <location>
        <position position="1"/>
    </location>
</feature>
<keyword evidence="5" id="KW-0067">ATP-binding</keyword>
<dbReference type="PANTHER" id="PTHR11584:SF369">
    <property type="entry name" value="MITOGEN-ACTIVATED PROTEIN KINASE KINASE KINASE 19-RELATED"/>
    <property type="match status" value="1"/>
</dbReference>
<evidence type="ECO:0000256" key="3">
    <source>
        <dbReference type="ARBA" id="ARBA00022741"/>
    </source>
</evidence>
<dbReference type="Gene3D" id="3.30.200.20">
    <property type="entry name" value="Phosphorylase Kinase, domain 1"/>
    <property type="match status" value="1"/>
</dbReference>
<evidence type="ECO:0000256" key="1">
    <source>
        <dbReference type="ARBA" id="ARBA00022527"/>
    </source>
</evidence>
<name>A0A5J4UQQ1_9EUKA</name>
<evidence type="ECO:0000256" key="4">
    <source>
        <dbReference type="ARBA" id="ARBA00022777"/>
    </source>
</evidence>
<feature type="domain" description="Protein kinase" evidence="7">
    <location>
        <begin position="1"/>
        <end position="217"/>
    </location>
</feature>
<dbReference type="OrthoDB" id="4062651at2759"/>
<evidence type="ECO:0000313" key="9">
    <source>
        <dbReference type="Proteomes" id="UP000324800"/>
    </source>
</evidence>
<dbReference type="InterPro" id="IPR011009">
    <property type="entry name" value="Kinase-like_dom_sf"/>
</dbReference>
<keyword evidence="6" id="KW-0175">Coiled coil</keyword>
<dbReference type="Proteomes" id="UP000324800">
    <property type="component" value="Unassembled WGS sequence"/>
</dbReference>
<dbReference type="Pfam" id="PF00069">
    <property type="entry name" value="Pkinase"/>
    <property type="match status" value="1"/>
</dbReference>
<feature type="coiled-coil region" evidence="6">
    <location>
        <begin position="223"/>
        <end position="313"/>
    </location>
</feature>
<dbReference type="PROSITE" id="PS00108">
    <property type="entry name" value="PROTEIN_KINASE_ST"/>
    <property type="match status" value="1"/>
</dbReference>
<evidence type="ECO:0000256" key="6">
    <source>
        <dbReference type="SAM" id="Coils"/>
    </source>
</evidence>
<dbReference type="AlphaFoldDB" id="A0A5J4UQQ1"/>
<dbReference type="PROSITE" id="PS50011">
    <property type="entry name" value="PROTEIN_KINASE_DOM"/>
    <property type="match status" value="1"/>
</dbReference>
<evidence type="ECO:0000313" key="8">
    <source>
        <dbReference type="EMBL" id="KAA6372653.1"/>
    </source>
</evidence>
<evidence type="ECO:0000259" key="7">
    <source>
        <dbReference type="PROSITE" id="PS50011"/>
    </source>
</evidence>
<dbReference type="EMBL" id="SNRW01013413">
    <property type="protein sequence ID" value="KAA6372653.1"/>
    <property type="molecule type" value="Genomic_DNA"/>
</dbReference>
<keyword evidence="2" id="KW-0808">Transferase</keyword>
<keyword evidence="4 8" id="KW-0418">Kinase</keyword>